<accession>A0A9Q8SQJ5</accession>
<organism evidence="1 2">
    <name type="scientific">Colletotrichum lupini</name>
    <dbReference type="NCBI Taxonomy" id="145971"/>
    <lineage>
        <taxon>Eukaryota</taxon>
        <taxon>Fungi</taxon>
        <taxon>Dikarya</taxon>
        <taxon>Ascomycota</taxon>
        <taxon>Pezizomycotina</taxon>
        <taxon>Sordariomycetes</taxon>
        <taxon>Hypocreomycetidae</taxon>
        <taxon>Glomerellales</taxon>
        <taxon>Glomerellaceae</taxon>
        <taxon>Colletotrichum</taxon>
        <taxon>Colletotrichum acutatum species complex</taxon>
    </lineage>
</organism>
<dbReference type="EMBL" id="CP019476">
    <property type="protein sequence ID" value="UQC81613.1"/>
    <property type="molecule type" value="Genomic_DNA"/>
</dbReference>
<dbReference type="KEGG" id="clup:CLUP02_07099"/>
<gene>
    <name evidence="1" type="ORF">CLUP02_07099</name>
</gene>
<keyword evidence="2" id="KW-1185">Reference proteome</keyword>
<dbReference type="Proteomes" id="UP000830671">
    <property type="component" value="Chromosome 4"/>
</dbReference>
<evidence type="ECO:0000313" key="2">
    <source>
        <dbReference type="Proteomes" id="UP000830671"/>
    </source>
</evidence>
<reference evidence="1" key="1">
    <citation type="journal article" date="2021" name="Mol. Plant Microbe Interact.">
        <title>Complete Genome Sequence of the Plant-Pathogenic Fungus Colletotrichum lupini.</title>
        <authorList>
            <person name="Baroncelli R."/>
            <person name="Pensec F."/>
            <person name="Da Lio D."/>
            <person name="Boufleur T."/>
            <person name="Vicente I."/>
            <person name="Sarrocco S."/>
            <person name="Picot A."/>
            <person name="Baraldi E."/>
            <person name="Sukno S."/>
            <person name="Thon M."/>
            <person name="Le Floch G."/>
        </authorList>
    </citation>
    <scope>NUCLEOTIDE SEQUENCE</scope>
    <source>
        <strain evidence="1">IMI 504893</strain>
    </source>
</reference>
<name>A0A9Q8SQJ5_9PEZI</name>
<dbReference type="AlphaFoldDB" id="A0A9Q8SQJ5"/>
<protein>
    <submittedName>
        <fullName evidence="1">Uncharacterized protein</fullName>
    </submittedName>
</protein>
<sequence>MSTGKPEAWGWNHTLSSRSRSSRSRSRCSRTAFMAPLEMFSHLNIDFLHFAANSGDKTSSSVKHIDISKGNALTPTIYPGRSSWCSQYFAHGLGDPYLGFETTSYLMFMSSEQFGPLSPPMQTNMFSDAPIALSSHMNESERLPHRMMPIFDSLGF</sequence>
<dbReference type="RefSeq" id="XP_049143239.1">
    <property type="nucleotide sequence ID" value="XM_049286096.1"/>
</dbReference>
<proteinExistence type="predicted"/>
<evidence type="ECO:0000313" key="1">
    <source>
        <dbReference type="EMBL" id="UQC81613.1"/>
    </source>
</evidence>
<dbReference type="GeneID" id="73341106"/>